<proteinExistence type="predicted"/>
<dbReference type="InterPro" id="IPR000210">
    <property type="entry name" value="BTB/POZ_dom"/>
</dbReference>
<dbReference type="RefSeq" id="XP_033522621.1">
    <property type="nucleotide sequence ID" value="XM_033672018.1"/>
</dbReference>
<evidence type="ECO:0000313" key="3">
    <source>
        <dbReference type="Proteomes" id="UP000799771"/>
    </source>
</evidence>
<dbReference type="InterPro" id="IPR011333">
    <property type="entry name" value="SKP1/BTB/POZ_sf"/>
</dbReference>
<dbReference type="Proteomes" id="UP000799771">
    <property type="component" value="Unassembled WGS sequence"/>
</dbReference>
<organism evidence="2 3">
    <name type="scientific">Dothidotthia symphoricarpi CBS 119687</name>
    <dbReference type="NCBI Taxonomy" id="1392245"/>
    <lineage>
        <taxon>Eukaryota</taxon>
        <taxon>Fungi</taxon>
        <taxon>Dikarya</taxon>
        <taxon>Ascomycota</taxon>
        <taxon>Pezizomycotina</taxon>
        <taxon>Dothideomycetes</taxon>
        <taxon>Pleosporomycetidae</taxon>
        <taxon>Pleosporales</taxon>
        <taxon>Dothidotthiaceae</taxon>
        <taxon>Dothidotthia</taxon>
    </lineage>
</organism>
<keyword evidence="3" id="KW-1185">Reference proteome</keyword>
<dbReference type="GeneID" id="54412450"/>
<feature type="domain" description="BTB" evidence="1">
    <location>
        <begin position="18"/>
        <end position="91"/>
    </location>
</feature>
<accession>A0A6A6A8D4</accession>
<reference evidence="2" key="1">
    <citation type="journal article" date="2020" name="Stud. Mycol.">
        <title>101 Dothideomycetes genomes: a test case for predicting lifestyles and emergence of pathogens.</title>
        <authorList>
            <person name="Haridas S."/>
            <person name="Albert R."/>
            <person name="Binder M."/>
            <person name="Bloem J."/>
            <person name="Labutti K."/>
            <person name="Salamov A."/>
            <person name="Andreopoulos B."/>
            <person name="Baker S."/>
            <person name="Barry K."/>
            <person name="Bills G."/>
            <person name="Bluhm B."/>
            <person name="Cannon C."/>
            <person name="Castanera R."/>
            <person name="Culley D."/>
            <person name="Daum C."/>
            <person name="Ezra D."/>
            <person name="Gonzalez J."/>
            <person name="Henrissat B."/>
            <person name="Kuo A."/>
            <person name="Liang C."/>
            <person name="Lipzen A."/>
            <person name="Lutzoni F."/>
            <person name="Magnuson J."/>
            <person name="Mondo S."/>
            <person name="Nolan M."/>
            <person name="Ohm R."/>
            <person name="Pangilinan J."/>
            <person name="Park H.-J."/>
            <person name="Ramirez L."/>
            <person name="Alfaro M."/>
            <person name="Sun H."/>
            <person name="Tritt A."/>
            <person name="Yoshinaga Y."/>
            <person name="Zwiers L.-H."/>
            <person name="Turgeon B."/>
            <person name="Goodwin S."/>
            <person name="Spatafora J."/>
            <person name="Crous P."/>
            <person name="Grigoriev I."/>
        </authorList>
    </citation>
    <scope>NUCLEOTIDE SEQUENCE</scope>
    <source>
        <strain evidence="2">CBS 119687</strain>
    </source>
</reference>
<dbReference type="PANTHER" id="PTHR47843:SF2">
    <property type="entry name" value="BTB DOMAIN-CONTAINING PROTEIN"/>
    <property type="match status" value="1"/>
</dbReference>
<dbReference type="PANTHER" id="PTHR47843">
    <property type="entry name" value="BTB DOMAIN-CONTAINING PROTEIN-RELATED"/>
    <property type="match status" value="1"/>
</dbReference>
<dbReference type="PROSITE" id="PS50097">
    <property type="entry name" value="BTB"/>
    <property type="match status" value="1"/>
</dbReference>
<dbReference type="SUPFAM" id="SSF54695">
    <property type="entry name" value="POZ domain"/>
    <property type="match status" value="1"/>
</dbReference>
<dbReference type="CDD" id="cd18186">
    <property type="entry name" value="BTB_POZ_ZBTB_KLHL-like"/>
    <property type="match status" value="1"/>
</dbReference>
<name>A0A6A6A8D4_9PLEO</name>
<sequence length="236" mass="27372">MESFPCSSPVEKPPLDAYDTMITLNVGEPGKQKLFQVYRGVLCHYSDYFKTMLDSGFKEGWSKDLKITDVKLDLFQIFYDFINTGEIYLEECNGYEDIWSVVIDAYEFADFYLAQSFENRIVDLYLLIVENLWEVPLSQAKEIYRITSEGSKLRKLNVDILIEIWGFNSLEKYKSHWPHEFLSDILSQCHKVKAFPGSASGLVTSKNVYFDGKKKTFCENYHDHTKPEARAAIVTE</sequence>
<dbReference type="Pfam" id="PF00651">
    <property type="entry name" value="BTB"/>
    <property type="match status" value="1"/>
</dbReference>
<evidence type="ECO:0000313" key="2">
    <source>
        <dbReference type="EMBL" id="KAF2128232.1"/>
    </source>
</evidence>
<dbReference type="AlphaFoldDB" id="A0A6A6A8D4"/>
<dbReference type="SMART" id="SM00225">
    <property type="entry name" value="BTB"/>
    <property type="match status" value="1"/>
</dbReference>
<gene>
    <name evidence="2" type="ORF">P153DRAFT_405586</name>
</gene>
<protein>
    <recommendedName>
        <fullName evidence="1">BTB domain-containing protein</fullName>
    </recommendedName>
</protein>
<dbReference type="EMBL" id="ML977509">
    <property type="protein sequence ID" value="KAF2128232.1"/>
    <property type="molecule type" value="Genomic_DNA"/>
</dbReference>
<dbReference type="OrthoDB" id="3798088at2759"/>
<dbReference type="Gene3D" id="3.30.710.10">
    <property type="entry name" value="Potassium Channel Kv1.1, Chain A"/>
    <property type="match status" value="1"/>
</dbReference>
<evidence type="ECO:0000259" key="1">
    <source>
        <dbReference type="PROSITE" id="PS50097"/>
    </source>
</evidence>